<reference evidence="3" key="1">
    <citation type="journal article" date="2014" name="Proc. Natl. Acad. Sci. U.S.A.">
        <title>Extensive sampling of basidiomycete genomes demonstrates inadequacy of the white-rot/brown-rot paradigm for wood decay fungi.</title>
        <authorList>
            <person name="Riley R."/>
            <person name="Salamov A.A."/>
            <person name="Brown D.W."/>
            <person name="Nagy L.G."/>
            <person name="Floudas D."/>
            <person name="Held B.W."/>
            <person name="Levasseur A."/>
            <person name="Lombard V."/>
            <person name="Morin E."/>
            <person name="Otillar R."/>
            <person name="Lindquist E.A."/>
            <person name="Sun H."/>
            <person name="LaButti K.M."/>
            <person name="Schmutz J."/>
            <person name="Jabbour D."/>
            <person name="Luo H."/>
            <person name="Baker S.E."/>
            <person name="Pisabarro A.G."/>
            <person name="Walton J.D."/>
            <person name="Blanchette R.A."/>
            <person name="Henrissat B."/>
            <person name="Martin F."/>
            <person name="Cullen D."/>
            <person name="Hibbett D.S."/>
            <person name="Grigoriev I.V."/>
        </authorList>
    </citation>
    <scope>NUCLEOTIDE SEQUENCE [LARGE SCALE GENOMIC DNA]</scope>
    <source>
        <strain evidence="3">CBS 339.88</strain>
    </source>
</reference>
<organism evidence="2 3">
    <name type="scientific">Galerina marginata (strain CBS 339.88)</name>
    <dbReference type="NCBI Taxonomy" id="685588"/>
    <lineage>
        <taxon>Eukaryota</taxon>
        <taxon>Fungi</taxon>
        <taxon>Dikarya</taxon>
        <taxon>Basidiomycota</taxon>
        <taxon>Agaricomycotina</taxon>
        <taxon>Agaricomycetes</taxon>
        <taxon>Agaricomycetidae</taxon>
        <taxon>Agaricales</taxon>
        <taxon>Agaricineae</taxon>
        <taxon>Strophariaceae</taxon>
        <taxon>Galerina</taxon>
    </lineage>
</organism>
<dbReference type="HOGENOM" id="CLU_008417_0_0_1"/>
<feature type="region of interest" description="Disordered" evidence="1">
    <location>
        <begin position="455"/>
        <end position="489"/>
    </location>
</feature>
<dbReference type="OrthoDB" id="3270336at2759"/>
<evidence type="ECO:0000313" key="2">
    <source>
        <dbReference type="EMBL" id="KDR68040.1"/>
    </source>
</evidence>
<feature type="compositionally biased region" description="Basic and acidic residues" evidence="1">
    <location>
        <begin position="476"/>
        <end position="489"/>
    </location>
</feature>
<protein>
    <submittedName>
        <fullName evidence="2">Uncharacterized protein</fullName>
    </submittedName>
</protein>
<dbReference type="AlphaFoldDB" id="A0A067SAU5"/>
<sequence>MFLPDSMKTNGRVQVINGALWYSPNSHRQINRIPEAEGLDRIVMNNIFMPTQENIRASTNYSSVKLADYQDPIWWNLPFGWVAFIQRQVAFAGPVLRNIMVPRREDLTYDEASGYGLAQHSLENWVTLEENLKDIVVFLAVHTGSSPILPAYPAHFGYRHRHKAWKTAVIACERSRNWLVVWMGVMSYLIAIADTKTEKGREDPTVTVQNWYGHLLGKGIDQDWLDGLLWSGMIHDFSNNVERAGTIVSLPHLQNNTKWPRVEWLCHFTIPVWYLWVLEWRKDPKFASFAPLPHQLAGVAMADGPSRTLTPLSYSPMKNVEYSTGTMMTTHSSWAEWLADRNAVNAQTEKTENTQSRRERLARARASSKLKSAGSATVYEWVEGEDGQVVRSRVERHARDEILFGYEKNERHYDAFWHQWHCGTVIGDGGGYTDDDEEDDDEEMDVDRFSEHIDIDAHDVQNDDSSTSMDTIPQDPAHREEDHDGPVSERRTAGIVNNVMVEEATAGQSNDLSATTKIDQLEDAILSTLYSRFGYTGPLSPTDHAALITNPKPFVAFLGMTIQDAFIAIWERPTMKAAHAFFLQIASDAKYSGNEWDLSRTCRQSLFLNARLSCIKVLNVKRGKNRDVTETWFMFDLGSARTQRWMFTATTSAYALHICRLDPSYSDTDLAMYSLHNGAPFRTMQLSTTLTRAPYLAASNSEIKEFLQGHVFSITDFGYFQNWCTKFLKNNHRGRVACMLGGIPWRVSNKNIDWEIVLRGPCGWSDNVAEFVIGRQVDNNLEFMDDDLTYEEIARLCGLHHCSTGRAQDIEKVSWYPTPDNFDGSGVDYGTWTEVSESYFVGWTKKCAEPNPEGDPKLPMRGPINKRHWKSNVKGSKEMRLARNNLRERADEFLRDFLGGKAR</sequence>
<evidence type="ECO:0000256" key="1">
    <source>
        <dbReference type="SAM" id="MobiDB-lite"/>
    </source>
</evidence>
<keyword evidence="3" id="KW-1185">Reference proteome</keyword>
<gene>
    <name evidence="2" type="ORF">GALMADRAFT_146773</name>
</gene>
<dbReference type="Proteomes" id="UP000027222">
    <property type="component" value="Unassembled WGS sequence"/>
</dbReference>
<proteinExistence type="predicted"/>
<name>A0A067SAU5_GALM3</name>
<dbReference type="EMBL" id="KL142411">
    <property type="protein sequence ID" value="KDR68040.1"/>
    <property type="molecule type" value="Genomic_DNA"/>
</dbReference>
<evidence type="ECO:0000313" key="3">
    <source>
        <dbReference type="Proteomes" id="UP000027222"/>
    </source>
</evidence>
<accession>A0A067SAU5</accession>